<name>A0A8T4I9Q4_9SPHN</name>
<protein>
    <submittedName>
        <fullName evidence="1">Uncharacterized protein</fullName>
    </submittedName>
</protein>
<evidence type="ECO:0000313" key="1">
    <source>
        <dbReference type="EMBL" id="MBR0551083.1"/>
    </source>
</evidence>
<proteinExistence type="predicted"/>
<dbReference type="Proteomes" id="UP000676996">
    <property type="component" value="Unassembled WGS sequence"/>
</dbReference>
<keyword evidence="2" id="KW-1185">Reference proteome</keyword>
<sequence>MIVGDREGVGVGVCKFVTGAIDCRLRGSSCAAAGNGIIAATALVAIRLFRTIFPIWRA</sequence>
<comment type="caution">
    <text evidence="1">The sequence shown here is derived from an EMBL/GenBank/DDBJ whole genome shotgun (WGS) entry which is preliminary data.</text>
</comment>
<dbReference type="RefSeq" id="WP_284052375.1">
    <property type="nucleotide sequence ID" value="NZ_JAGRQC010000001.1"/>
</dbReference>
<organism evidence="1 2">
    <name type="scientific">Stakelama marina</name>
    <dbReference type="NCBI Taxonomy" id="2826939"/>
    <lineage>
        <taxon>Bacteria</taxon>
        <taxon>Pseudomonadati</taxon>
        <taxon>Pseudomonadota</taxon>
        <taxon>Alphaproteobacteria</taxon>
        <taxon>Sphingomonadales</taxon>
        <taxon>Sphingomonadaceae</taxon>
        <taxon>Stakelama</taxon>
    </lineage>
</organism>
<accession>A0A8T4I9Q4</accession>
<reference evidence="1" key="1">
    <citation type="submission" date="2021-04" db="EMBL/GenBank/DDBJ databases">
        <title>Ouciella asimina sp. nov., isolated from the surface seawater in the hydrothermal field of Okinawa Trough.</title>
        <authorList>
            <person name="Shuang W."/>
        </authorList>
    </citation>
    <scope>NUCLEOTIDE SEQUENCE</scope>
    <source>
        <strain evidence="1">LXI357</strain>
    </source>
</reference>
<gene>
    <name evidence="1" type="ORF">J7S20_01025</name>
</gene>
<dbReference type="EMBL" id="JAGRQC010000001">
    <property type="protein sequence ID" value="MBR0551083.1"/>
    <property type="molecule type" value="Genomic_DNA"/>
</dbReference>
<dbReference type="AlphaFoldDB" id="A0A8T4I9Q4"/>
<evidence type="ECO:0000313" key="2">
    <source>
        <dbReference type="Proteomes" id="UP000676996"/>
    </source>
</evidence>